<dbReference type="PANTHER" id="PTHR44688:SF16">
    <property type="entry name" value="DNA-BINDING TRANSCRIPTIONAL ACTIVATOR DEVR_DOSR"/>
    <property type="match status" value="1"/>
</dbReference>
<dbReference type="SUPFAM" id="SSF46894">
    <property type="entry name" value="C-terminal effector domain of the bipartite response regulators"/>
    <property type="match status" value="1"/>
</dbReference>
<dbReference type="GO" id="GO:0006355">
    <property type="term" value="P:regulation of DNA-templated transcription"/>
    <property type="evidence" value="ECO:0007669"/>
    <property type="project" value="InterPro"/>
</dbReference>
<dbReference type="Pfam" id="PF00196">
    <property type="entry name" value="GerE"/>
    <property type="match status" value="1"/>
</dbReference>
<dbReference type="PROSITE" id="PS00622">
    <property type="entry name" value="HTH_LUXR_1"/>
    <property type="match status" value="1"/>
</dbReference>
<proteinExistence type="predicted"/>
<keyword evidence="2 6" id="KW-0238">DNA-binding</keyword>
<dbReference type="SMART" id="SM00421">
    <property type="entry name" value="HTH_LUXR"/>
    <property type="match status" value="1"/>
</dbReference>
<dbReference type="AlphaFoldDB" id="A0A3S3EAV8"/>
<dbReference type="InterPro" id="IPR016032">
    <property type="entry name" value="Sig_transdc_resp-reg_C-effctor"/>
</dbReference>
<organism evidence="6 7">
    <name type="scientific">Prescottella agglutinans</name>
    <dbReference type="NCBI Taxonomy" id="1644129"/>
    <lineage>
        <taxon>Bacteria</taxon>
        <taxon>Bacillati</taxon>
        <taxon>Actinomycetota</taxon>
        <taxon>Actinomycetes</taxon>
        <taxon>Mycobacteriales</taxon>
        <taxon>Nocardiaceae</taxon>
        <taxon>Prescottella</taxon>
    </lineage>
</organism>
<keyword evidence="3" id="KW-0804">Transcription</keyword>
<feature type="compositionally biased region" description="Basic residues" evidence="4">
    <location>
        <begin position="33"/>
        <end position="44"/>
    </location>
</feature>
<dbReference type="Gene3D" id="1.10.10.10">
    <property type="entry name" value="Winged helix-like DNA-binding domain superfamily/Winged helix DNA-binding domain"/>
    <property type="match status" value="1"/>
</dbReference>
<feature type="domain" description="HTH luxR-type" evidence="5">
    <location>
        <begin position="98"/>
        <end position="163"/>
    </location>
</feature>
<sequence>MGRPRFARRSLQMRVLARILTPGRQVTTETRRVRARRGSAHGAHRGSERVNMGNPPLTVSETEAIRRAFAELRALASGAEVESDRQTLRDFCRRLAPPGRHDGMLSEREVDVLAHAATGLHNGEIADALDLSPETVKSYLRSSLVKLGAHSRQEAVDAARRAELLP</sequence>
<name>A0A3S3EAV8_9NOCA</name>
<dbReference type="CDD" id="cd06170">
    <property type="entry name" value="LuxR_C_like"/>
    <property type="match status" value="1"/>
</dbReference>
<dbReference type="PRINTS" id="PR00038">
    <property type="entry name" value="HTHLUXR"/>
</dbReference>
<keyword evidence="1" id="KW-0805">Transcription regulation</keyword>
<dbReference type="GO" id="GO:0003677">
    <property type="term" value="F:DNA binding"/>
    <property type="evidence" value="ECO:0007669"/>
    <property type="project" value="UniProtKB-KW"/>
</dbReference>
<dbReference type="InterPro" id="IPR000792">
    <property type="entry name" value="Tscrpt_reg_LuxR_C"/>
</dbReference>
<comment type="caution">
    <text evidence="6">The sequence shown here is derived from an EMBL/GenBank/DDBJ whole genome shotgun (WGS) entry which is preliminary data.</text>
</comment>
<dbReference type="PANTHER" id="PTHR44688">
    <property type="entry name" value="DNA-BINDING TRANSCRIPTIONAL ACTIVATOR DEVR_DOSR"/>
    <property type="match status" value="1"/>
</dbReference>
<dbReference type="PROSITE" id="PS50043">
    <property type="entry name" value="HTH_LUXR_2"/>
    <property type="match status" value="1"/>
</dbReference>
<dbReference type="Proteomes" id="UP000286208">
    <property type="component" value="Unassembled WGS sequence"/>
</dbReference>
<dbReference type="InterPro" id="IPR036388">
    <property type="entry name" value="WH-like_DNA-bd_sf"/>
</dbReference>
<keyword evidence="7" id="KW-1185">Reference proteome</keyword>
<evidence type="ECO:0000313" key="7">
    <source>
        <dbReference type="Proteomes" id="UP000286208"/>
    </source>
</evidence>
<gene>
    <name evidence="6" type="ORF">EGT67_13025</name>
</gene>
<evidence type="ECO:0000256" key="1">
    <source>
        <dbReference type="ARBA" id="ARBA00023015"/>
    </source>
</evidence>
<evidence type="ECO:0000256" key="4">
    <source>
        <dbReference type="SAM" id="MobiDB-lite"/>
    </source>
</evidence>
<protein>
    <submittedName>
        <fullName evidence="6">DNA-binding response regulator</fullName>
    </submittedName>
</protein>
<evidence type="ECO:0000256" key="2">
    <source>
        <dbReference type="ARBA" id="ARBA00023125"/>
    </source>
</evidence>
<evidence type="ECO:0000313" key="6">
    <source>
        <dbReference type="EMBL" id="RVW09257.1"/>
    </source>
</evidence>
<dbReference type="EMBL" id="RKLP01000006">
    <property type="protein sequence ID" value="RVW09257.1"/>
    <property type="molecule type" value="Genomic_DNA"/>
</dbReference>
<reference evidence="6 7" key="1">
    <citation type="submission" date="2018-11" db="EMBL/GenBank/DDBJ databases">
        <title>Rhodococcus spongicola sp. nov. and Rhodococcus xishaensis sp. nov. from marine sponges.</title>
        <authorList>
            <person name="Li L."/>
            <person name="Lin H.W."/>
        </authorList>
    </citation>
    <scope>NUCLEOTIDE SEQUENCE [LARGE SCALE GENOMIC DNA]</scope>
    <source>
        <strain evidence="6 7">CCTCC AB2014297</strain>
    </source>
</reference>
<accession>A0A3S3EAV8</accession>
<feature type="region of interest" description="Disordered" evidence="4">
    <location>
        <begin position="30"/>
        <end position="56"/>
    </location>
</feature>
<dbReference type="OrthoDB" id="4069167at2"/>
<evidence type="ECO:0000256" key="3">
    <source>
        <dbReference type="ARBA" id="ARBA00023163"/>
    </source>
</evidence>
<evidence type="ECO:0000259" key="5">
    <source>
        <dbReference type="PROSITE" id="PS50043"/>
    </source>
</evidence>